<sequence length="115" mass="14070">KFYDNYYNAILFLIYYDFFSMNFKRMNILENGDLEIEIYNNNIRPSILMPCLFKTLMEIWDVNQNFDYGYEIFDKLIELFIDTYKKLPHDVLTTGKRYIEFKINVLSNLYVFLGY</sequence>
<reference evidence="2" key="1">
    <citation type="submission" date="2013-02" db="EMBL/GenBank/DDBJ databases">
        <authorList>
            <consortium name="The Broad Institute Genome Sequencing Platform"/>
            <person name="Cuomo C."/>
            <person name="Becnel J."/>
            <person name="Sanscrainte N."/>
            <person name="Walker B."/>
            <person name="Young S.K."/>
            <person name="Zeng Q."/>
            <person name="Gargeya S."/>
            <person name="Fitzgerald M."/>
            <person name="Haas B."/>
            <person name="Abouelleil A."/>
            <person name="Alvarado L."/>
            <person name="Arachchi H.M."/>
            <person name="Berlin A.M."/>
            <person name="Chapman S.B."/>
            <person name="Dewar J."/>
            <person name="Goldberg J."/>
            <person name="Griggs A."/>
            <person name="Gujja S."/>
            <person name="Hansen M."/>
            <person name="Howarth C."/>
            <person name="Imamovic A."/>
            <person name="Larimer J."/>
            <person name="McCowan C."/>
            <person name="Murphy C."/>
            <person name="Neiman D."/>
            <person name="Pearson M."/>
            <person name="Priest M."/>
            <person name="Roberts A."/>
            <person name="Saif S."/>
            <person name="Shea T."/>
            <person name="Sisk P."/>
            <person name="Sykes S."/>
            <person name="Wortman J."/>
            <person name="Nusbaum C."/>
            <person name="Birren B."/>
        </authorList>
    </citation>
    <scope>NUCLEOTIDE SEQUENCE [LARGE SCALE GENOMIC DNA]</scope>
    <source>
        <strain evidence="2">PRA339</strain>
    </source>
</reference>
<feature type="non-terminal residue" evidence="1">
    <location>
        <position position="1"/>
    </location>
</feature>
<organism evidence="1 2">
    <name type="scientific">Anncaliia algerae PRA339</name>
    <dbReference type="NCBI Taxonomy" id="1288291"/>
    <lineage>
        <taxon>Eukaryota</taxon>
        <taxon>Fungi</taxon>
        <taxon>Fungi incertae sedis</taxon>
        <taxon>Microsporidia</taxon>
        <taxon>Tubulinosematoidea</taxon>
        <taxon>Tubulinosematidae</taxon>
        <taxon>Anncaliia</taxon>
    </lineage>
</organism>
<evidence type="ECO:0000313" key="2">
    <source>
        <dbReference type="Proteomes" id="UP000030655"/>
    </source>
</evidence>
<gene>
    <name evidence="1" type="ORF">H312_00520</name>
</gene>
<keyword evidence="2" id="KW-1185">Reference proteome</keyword>
<dbReference type="AlphaFoldDB" id="A0A059F462"/>
<dbReference type="EMBL" id="KK365133">
    <property type="protein sequence ID" value="KCZ82038.1"/>
    <property type="molecule type" value="Genomic_DNA"/>
</dbReference>
<name>A0A059F462_9MICR</name>
<reference evidence="1 2" key="2">
    <citation type="submission" date="2014-03" db="EMBL/GenBank/DDBJ databases">
        <title>The Genome Sequence of Anncaliia algerae insect isolate PRA339.</title>
        <authorList>
            <consortium name="The Broad Institute Genome Sequencing Platform"/>
            <consortium name="The Broad Institute Genome Sequencing Center for Infectious Disease"/>
            <person name="Cuomo C."/>
            <person name="Becnel J."/>
            <person name="Sanscrainte N."/>
            <person name="Walker B."/>
            <person name="Young S.K."/>
            <person name="Zeng Q."/>
            <person name="Gargeya S."/>
            <person name="Fitzgerald M."/>
            <person name="Haas B."/>
            <person name="Abouelleil A."/>
            <person name="Alvarado L."/>
            <person name="Arachchi H.M."/>
            <person name="Berlin A.M."/>
            <person name="Chapman S.B."/>
            <person name="Dewar J."/>
            <person name="Goldberg J."/>
            <person name="Griggs A."/>
            <person name="Gujja S."/>
            <person name="Hansen M."/>
            <person name="Howarth C."/>
            <person name="Imamovic A."/>
            <person name="Larimer J."/>
            <person name="McCowan C."/>
            <person name="Murphy C."/>
            <person name="Neiman D."/>
            <person name="Pearson M."/>
            <person name="Priest M."/>
            <person name="Roberts A."/>
            <person name="Saif S."/>
            <person name="Shea T."/>
            <person name="Sisk P."/>
            <person name="Sykes S."/>
            <person name="Wortman J."/>
            <person name="Nusbaum C."/>
            <person name="Birren B."/>
        </authorList>
    </citation>
    <scope>NUCLEOTIDE SEQUENCE [LARGE SCALE GENOMIC DNA]</scope>
    <source>
        <strain evidence="1 2">PRA339</strain>
    </source>
</reference>
<accession>A0A059F462</accession>
<dbReference type="HOGENOM" id="CLU_2114625_0_0_1"/>
<proteinExistence type="predicted"/>
<dbReference type="Proteomes" id="UP000030655">
    <property type="component" value="Unassembled WGS sequence"/>
</dbReference>
<evidence type="ECO:0000313" key="1">
    <source>
        <dbReference type="EMBL" id="KCZ82038.1"/>
    </source>
</evidence>
<dbReference type="VEuPathDB" id="MicrosporidiaDB:H312_00520"/>
<protein>
    <submittedName>
        <fullName evidence="1">Uncharacterized protein</fullName>
    </submittedName>
</protein>